<evidence type="ECO:0000313" key="2">
    <source>
        <dbReference type="Proteomes" id="UP000247233"/>
    </source>
</evidence>
<keyword evidence="2" id="KW-1185">Reference proteome</keyword>
<proteinExistence type="predicted"/>
<accession>A0A317WEW0</accession>
<evidence type="ECO:0000313" key="1">
    <source>
        <dbReference type="EMBL" id="PWY84809.1"/>
    </source>
</evidence>
<dbReference type="GeneID" id="37062469"/>
<comment type="caution">
    <text evidence="1">The sequence shown here is derived from an EMBL/GenBank/DDBJ whole genome shotgun (WGS) entry which is preliminary data.</text>
</comment>
<dbReference type="Proteomes" id="UP000247233">
    <property type="component" value="Unassembled WGS sequence"/>
</dbReference>
<name>A0A317WEW0_9EURO</name>
<dbReference type="AlphaFoldDB" id="A0A317WEW0"/>
<reference evidence="1 2" key="1">
    <citation type="submission" date="2016-12" db="EMBL/GenBank/DDBJ databases">
        <title>The genomes of Aspergillus section Nigri reveals drivers in fungal speciation.</title>
        <authorList>
            <consortium name="DOE Joint Genome Institute"/>
            <person name="Vesth T.C."/>
            <person name="Nybo J."/>
            <person name="Theobald S."/>
            <person name="Brandl J."/>
            <person name="Frisvad J.C."/>
            <person name="Nielsen K.F."/>
            <person name="Lyhne E.K."/>
            <person name="Kogle M.E."/>
            <person name="Kuo A."/>
            <person name="Riley R."/>
            <person name="Clum A."/>
            <person name="Nolan M."/>
            <person name="Lipzen A."/>
            <person name="Salamov A."/>
            <person name="Henrissat B."/>
            <person name="Wiebenga A."/>
            <person name="De Vries R.P."/>
            <person name="Grigoriev I.V."/>
            <person name="Mortensen U.H."/>
            <person name="Andersen M.R."/>
            <person name="Baker S.E."/>
        </authorList>
    </citation>
    <scope>NUCLEOTIDE SEQUENCE [LARGE SCALE GENOMIC DNA]</scope>
    <source>
        <strain evidence="1 2">CBS 117.55</strain>
    </source>
</reference>
<organism evidence="1 2">
    <name type="scientific">Aspergillus heteromorphus CBS 117.55</name>
    <dbReference type="NCBI Taxonomy" id="1448321"/>
    <lineage>
        <taxon>Eukaryota</taxon>
        <taxon>Fungi</taxon>
        <taxon>Dikarya</taxon>
        <taxon>Ascomycota</taxon>
        <taxon>Pezizomycotina</taxon>
        <taxon>Eurotiomycetes</taxon>
        <taxon>Eurotiomycetidae</taxon>
        <taxon>Eurotiales</taxon>
        <taxon>Aspergillaceae</taxon>
        <taxon>Aspergillus</taxon>
        <taxon>Aspergillus subgen. Circumdati</taxon>
    </lineage>
</organism>
<dbReference type="STRING" id="1448321.A0A317WEW0"/>
<sequence length="262" mass="29758">MDDRSLMLERKARRRALATIEERVKKSPNLYLEPTDLQTVGIHHLPLTLKDGTNALPRFFRPYAEDLPLPDKEDEFVDTELSSDRPMWNVRDLEDFLFRHFLDCKEAAEEQHPHNPPPSGVPRDQLGDYKFGLLLECIGFSWEAAAVTELADPTIPHIKAMLISDAMGDERLLRGEIMTITDIMATRLRTKTFRPHVVAPILLVSLMGPRHARVLEASFDGQTLTVRSTELFDFTQRNTEAAQLLARYWLGGACGSTMMKAT</sequence>
<dbReference type="RefSeq" id="XP_025400151.1">
    <property type="nucleotide sequence ID" value="XM_025540232.1"/>
</dbReference>
<dbReference type="EMBL" id="MSFL01000009">
    <property type="protein sequence ID" value="PWY84809.1"/>
    <property type="molecule type" value="Genomic_DNA"/>
</dbReference>
<protein>
    <submittedName>
        <fullName evidence="1">Uncharacterized protein</fullName>
    </submittedName>
</protein>
<dbReference type="OrthoDB" id="4453902at2759"/>
<gene>
    <name evidence="1" type="ORF">BO70DRAFT_313017</name>
</gene>
<dbReference type="VEuPathDB" id="FungiDB:BO70DRAFT_313017"/>